<accession>A0A2T3ZMF9</accession>
<dbReference type="EMBL" id="KZ679256">
    <property type="protein sequence ID" value="PTB45983.1"/>
    <property type="molecule type" value="Genomic_DNA"/>
</dbReference>
<proteinExistence type="predicted"/>
<sequence length="549" mass="60611">MKIPPSLLSWRSDSWRSDGRTDSFSNEYFKRRNQLKRLLFACLVRWFMTAVLVMGTYLVLWRYSRKAAMISNKKKEFNTLIIALSIALGLNIASSLKHLVRELRWWVLSWYEWMPREADYILQSESFSCLFQLGYVTRRHWVRVYVLFWVLVNVASQIAVATLGLTYNINSADTIAVTTPGIVAIPDMSNIQTGKVLSSNSQAISALRYTANNYGLVALAYGFGDIDEMPKAGSLFNSDGDLMYCDLDSCYYVFYEATPDNLDYYQSVATNRSISTQATCQSWRVLKGGDGTQRTITIDNANKTQLTIPAQNGGSQTTFMVDPDRGSGPTWGHVLAFEASATDPWFYNCNVTIGPVTNVQNPLQDVGVNVTSLAASAIALQGYGASTIGVSFNSTRHFQFQSYPAESYYGGPQGGNNTGMGQLMASFAVGVVAITAQVNTNINATGLLPLKGIELDITSWTYVHIILGLTVGLQLLLAVIAAVIASKVTIRDHSCVGLAATLQPLLWKLDNSGSSRTTCEKRIFERLGDGVRVSYVKGRSGLYYIKVDE</sequence>
<feature type="transmembrane region" description="Helical" evidence="1">
    <location>
        <begin position="460"/>
        <end position="484"/>
    </location>
</feature>
<dbReference type="OrthoDB" id="3596604at2759"/>
<reference evidence="2 3" key="1">
    <citation type="submission" date="2016-07" db="EMBL/GenBank/DDBJ databases">
        <title>Multiple horizontal gene transfer events from other fungi enriched the ability of initially mycotrophic Trichoderma (Ascomycota) to feed on dead plant biomass.</title>
        <authorList>
            <consortium name="DOE Joint Genome Institute"/>
            <person name="Aerts A."/>
            <person name="Atanasova L."/>
            <person name="Chenthamara K."/>
            <person name="Zhang J."/>
            <person name="Grujic M."/>
            <person name="Henrissat B."/>
            <person name="Kuo A."/>
            <person name="Salamov A."/>
            <person name="Lipzen A."/>
            <person name="Labutti K."/>
            <person name="Barry K."/>
            <person name="Miao Y."/>
            <person name="Rahimi M.J."/>
            <person name="Shen Q."/>
            <person name="Grigoriev I.V."/>
            <person name="Kubicek C.P."/>
            <person name="Druzhinina I.S."/>
        </authorList>
    </citation>
    <scope>NUCLEOTIDE SEQUENCE [LARGE SCALE GENOMIC DNA]</scope>
    <source>
        <strain evidence="2 3">CBS 433.97</strain>
    </source>
</reference>
<dbReference type="Proteomes" id="UP000240493">
    <property type="component" value="Unassembled WGS sequence"/>
</dbReference>
<keyword evidence="1" id="KW-1133">Transmembrane helix</keyword>
<organism evidence="2 3">
    <name type="scientific">Trichoderma asperellum (strain ATCC 204424 / CBS 433.97 / NBRC 101777)</name>
    <dbReference type="NCBI Taxonomy" id="1042311"/>
    <lineage>
        <taxon>Eukaryota</taxon>
        <taxon>Fungi</taxon>
        <taxon>Dikarya</taxon>
        <taxon>Ascomycota</taxon>
        <taxon>Pezizomycotina</taxon>
        <taxon>Sordariomycetes</taxon>
        <taxon>Hypocreomycetidae</taxon>
        <taxon>Hypocreales</taxon>
        <taxon>Hypocreaceae</taxon>
        <taxon>Trichoderma</taxon>
    </lineage>
</organism>
<keyword evidence="1" id="KW-0472">Membrane</keyword>
<feature type="transmembrane region" description="Helical" evidence="1">
    <location>
        <begin position="38"/>
        <end position="60"/>
    </location>
</feature>
<keyword evidence="3" id="KW-1185">Reference proteome</keyword>
<dbReference type="AlphaFoldDB" id="A0A2T3ZMF9"/>
<evidence type="ECO:0000256" key="1">
    <source>
        <dbReference type="SAM" id="Phobius"/>
    </source>
</evidence>
<gene>
    <name evidence="2" type="ORF">M441DRAFT_126873</name>
</gene>
<evidence type="ECO:0000313" key="3">
    <source>
        <dbReference type="Proteomes" id="UP000240493"/>
    </source>
</evidence>
<feature type="transmembrane region" description="Helical" evidence="1">
    <location>
        <begin position="80"/>
        <end position="100"/>
    </location>
</feature>
<evidence type="ECO:0000313" key="2">
    <source>
        <dbReference type="EMBL" id="PTB45983.1"/>
    </source>
</evidence>
<keyword evidence="1" id="KW-0812">Transmembrane</keyword>
<name>A0A2T3ZMF9_TRIA4</name>
<feature type="transmembrane region" description="Helical" evidence="1">
    <location>
        <begin position="144"/>
        <end position="167"/>
    </location>
</feature>
<protein>
    <submittedName>
        <fullName evidence="2">Uncharacterized protein</fullName>
    </submittedName>
</protein>